<comment type="caution">
    <text evidence="2">The sequence shown here is derived from an EMBL/GenBank/DDBJ whole genome shotgun (WGS) entry which is preliminary data.</text>
</comment>
<feature type="region of interest" description="Disordered" evidence="1">
    <location>
        <begin position="1"/>
        <end position="24"/>
    </location>
</feature>
<evidence type="ECO:0000313" key="2">
    <source>
        <dbReference type="EMBL" id="KAJ4452412.1"/>
    </source>
</evidence>
<sequence length="233" mass="24771">MLVTDDMLAQCSPTSASRASREAGLPRPLGPCLVRTGGAPHDRPARPPRCSFIWVVLWELITRQTPWDGVPPLRVMMTVAREDGRLRSRQPPASAHSAISRQCFEADPREGLHAVGCAPDLSPVGRLCSAECERHPYVDAALVAPRKATTTGAAGGGSKKRRAKGGTGLRGRCALTNVSTGSSFLDLSSSSMASEPLLTEIIGQAPECVRSIWVVVTITLSVSEHPGIKPFVS</sequence>
<dbReference type="Proteomes" id="UP001141327">
    <property type="component" value="Unassembled WGS sequence"/>
</dbReference>
<gene>
    <name evidence="2" type="ORF">PAPYR_13450</name>
</gene>
<protein>
    <submittedName>
        <fullName evidence="2">Uncharacterized protein</fullName>
    </submittedName>
</protein>
<feature type="region of interest" description="Disordered" evidence="1">
    <location>
        <begin position="148"/>
        <end position="167"/>
    </location>
</feature>
<accession>A0ABQ8U0A2</accession>
<name>A0ABQ8U0A2_9EUKA</name>
<organism evidence="2 3">
    <name type="scientific">Paratrimastix pyriformis</name>
    <dbReference type="NCBI Taxonomy" id="342808"/>
    <lineage>
        <taxon>Eukaryota</taxon>
        <taxon>Metamonada</taxon>
        <taxon>Preaxostyla</taxon>
        <taxon>Paratrimastigidae</taxon>
        <taxon>Paratrimastix</taxon>
    </lineage>
</organism>
<evidence type="ECO:0000256" key="1">
    <source>
        <dbReference type="SAM" id="MobiDB-lite"/>
    </source>
</evidence>
<evidence type="ECO:0000313" key="3">
    <source>
        <dbReference type="Proteomes" id="UP001141327"/>
    </source>
</evidence>
<keyword evidence="3" id="KW-1185">Reference proteome</keyword>
<proteinExistence type="predicted"/>
<dbReference type="EMBL" id="JAPMOS010000528">
    <property type="protein sequence ID" value="KAJ4452412.1"/>
    <property type="molecule type" value="Genomic_DNA"/>
</dbReference>
<reference evidence="2" key="1">
    <citation type="journal article" date="2022" name="bioRxiv">
        <title>Genomics of Preaxostyla Flagellates Illuminates Evolutionary Transitions and the Path Towards Mitochondrial Loss.</title>
        <authorList>
            <person name="Novak L.V.F."/>
            <person name="Treitli S.C."/>
            <person name="Pyrih J."/>
            <person name="Halakuc P."/>
            <person name="Pipaliya S.V."/>
            <person name="Vacek V."/>
            <person name="Brzon O."/>
            <person name="Soukal P."/>
            <person name="Eme L."/>
            <person name="Dacks J.B."/>
            <person name="Karnkowska A."/>
            <person name="Elias M."/>
            <person name="Hampl V."/>
        </authorList>
    </citation>
    <scope>NUCLEOTIDE SEQUENCE</scope>
    <source>
        <strain evidence="2">RCP-MX</strain>
    </source>
</reference>